<reference evidence="6 7" key="1">
    <citation type="submission" date="2024-10" db="EMBL/GenBank/DDBJ databases">
        <title>The Natural Products Discovery Center: Release of the First 8490 Sequenced Strains for Exploring Actinobacteria Biosynthetic Diversity.</title>
        <authorList>
            <person name="Kalkreuter E."/>
            <person name="Kautsar S.A."/>
            <person name="Yang D."/>
            <person name="Bader C.D."/>
            <person name="Teijaro C.N."/>
            <person name="Fluegel L."/>
            <person name="Davis C.M."/>
            <person name="Simpson J.R."/>
            <person name="Lauterbach L."/>
            <person name="Steele A.D."/>
            <person name="Gui C."/>
            <person name="Meng S."/>
            <person name="Li G."/>
            <person name="Viehrig K."/>
            <person name="Ye F."/>
            <person name="Su P."/>
            <person name="Kiefer A.F."/>
            <person name="Nichols A."/>
            <person name="Cepeda A.J."/>
            <person name="Yan W."/>
            <person name="Fan B."/>
            <person name="Jiang Y."/>
            <person name="Adhikari A."/>
            <person name="Zheng C.-J."/>
            <person name="Schuster L."/>
            <person name="Cowan T.M."/>
            <person name="Smanski M.J."/>
            <person name="Chevrette M.G."/>
            <person name="De Carvalho L.P.S."/>
            <person name="Shen B."/>
        </authorList>
    </citation>
    <scope>NUCLEOTIDE SEQUENCE [LARGE SCALE GENOMIC DNA]</scope>
    <source>
        <strain evidence="6 7">NPDC007066</strain>
    </source>
</reference>
<sequence length="148" mass="15384">MINSSRPDVRRNASPYLYGEEAAAAARVLESGQYGHSDVTEEFERRVAAFLGVPDAVSVASGTAALHAALLAAQVGPGDEVIVPSMTFCATVQAIRAVRATPRFVDIDPATLCVTDQLLMEAVSDATAAVIPVLFGGRAVDLTPSARG</sequence>
<keyword evidence="3" id="KW-0808">Transferase</keyword>
<keyword evidence="4" id="KW-0663">Pyridoxal phosphate</keyword>
<evidence type="ECO:0000313" key="6">
    <source>
        <dbReference type="EMBL" id="MFE9231344.1"/>
    </source>
</evidence>
<organism evidence="6 7">
    <name type="scientific">Streptomyces massasporeus</name>
    <dbReference type="NCBI Taxonomy" id="67324"/>
    <lineage>
        <taxon>Bacteria</taxon>
        <taxon>Bacillati</taxon>
        <taxon>Actinomycetota</taxon>
        <taxon>Actinomycetes</taxon>
        <taxon>Kitasatosporales</taxon>
        <taxon>Streptomycetaceae</taxon>
        <taxon>Streptomyces</taxon>
    </lineage>
</organism>
<dbReference type="EMBL" id="JBIAFP010000058">
    <property type="protein sequence ID" value="MFE9231344.1"/>
    <property type="molecule type" value="Genomic_DNA"/>
</dbReference>
<keyword evidence="2 6" id="KW-0032">Aminotransferase</keyword>
<evidence type="ECO:0000256" key="2">
    <source>
        <dbReference type="ARBA" id="ARBA00022576"/>
    </source>
</evidence>
<evidence type="ECO:0000313" key="7">
    <source>
        <dbReference type="Proteomes" id="UP001601288"/>
    </source>
</evidence>
<dbReference type="InterPro" id="IPR015421">
    <property type="entry name" value="PyrdxlP-dep_Trfase_major"/>
</dbReference>
<dbReference type="Gene3D" id="3.40.640.10">
    <property type="entry name" value="Type I PLP-dependent aspartate aminotransferase-like (Major domain)"/>
    <property type="match status" value="1"/>
</dbReference>
<evidence type="ECO:0000256" key="1">
    <source>
        <dbReference type="ARBA" id="ARBA00001933"/>
    </source>
</evidence>
<dbReference type="PANTHER" id="PTHR30244:SF34">
    <property type="entry name" value="DTDP-4-AMINO-4,6-DIDEOXYGALACTOSE TRANSAMINASE"/>
    <property type="match status" value="1"/>
</dbReference>
<dbReference type="Pfam" id="PF01041">
    <property type="entry name" value="DegT_DnrJ_EryC1"/>
    <property type="match status" value="1"/>
</dbReference>
<comment type="similarity">
    <text evidence="5">Belongs to the DegT/DnrJ/EryC1 family. L-glutamine:2-deoxy-scyllo-inosose/scyllo-inosose aminotransferase subfamily.</text>
</comment>
<dbReference type="PANTHER" id="PTHR30244">
    <property type="entry name" value="TRANSAMINASE"/>
    <property type="match status" value="1"/>
</dbReference>
<proteinExistence type="inferred from homology"/>
<evidence type="ECO:0000256" key="4">
    <source>
        <dbReference type="ARBA" id="ARBA00022898"/>
    </source>
</evidence>
<dbReference type="RefSeq" id="WP_358292893.1">
    <property type="nucleotide sequence ID" value="NZ_JBEYGJ010000073.1"/>
</dbReference>
<keyword evidence="7" id="KW-1185">Reference proteome</keyword>
<evidence type="ECO:0000256" key="5">
    <source>
        <dbReference type="ARBA" id="ARBA00038398"/>
    </source>
</evidence>
<dbReference type="GO" id="GO:0008483">
    <property type="term" value="F:transaminase activity"/>
    <property type="evidence" value="ECO:0007669"/>
    <property type="project" value="UniProtKB-KW"/>
</dbReference>
<comment type="cofactor">
    <cofactor evidence="1">
        <name>pyridoxal 5'-phosphate</name>
        <dbReference type="ChEBI" id="CHEBI:597326"/>
    </cofactor>
</comment>
<dbReference type="InterPro" id="IPR015424">
    <property type="entry name" value="PyrdxlP-dep_Trfase"/>
</dbReference>
<dbReference type="SUPFAM" id="SSF53383">
    <property type="entry name" value="PLP-dependent transferases"/>
    <property type="match status" value="1"/>
</dbReference>
<evidence type="ECO:0000256" key="3">
    <source>
        <dbReference type="ARBA" id="ARBA00022679"/>
    </source>
</evidence>
<dbReference type="Proteomes" id="UP001601288">
    <property type="component" value="Unassembled WGS sequence"/>
</dbReference>
<protein>
    <submittedName>
        <fullName evidence="6">Aminotransferase class I/II-fold pyridoxal phosphate-dependent enzyme</fullName>
    </submittedName>
</protein>
<gene>
    <name evidence="6" type="ORF">ACFYM3_43590</name>
</gene>
<comment type="caution">
    <text evidence="6">The sequence shown here is derived from an EMBL/GenBank/DDBJ whole genome shotgun (WGS) entry which is preliminary data.</text>
</comment>
<accession>A0ABW6LSH5</accession>
<name>A0ABW6LSH5_9ACTN</name>
<dbReference type="InterPro" id="IPR000653">
    <property type="entry name" value="DegT/StrS_aminotransferase"/>
</dbReference>